<evidence type="ECO:0000313" key="7">
    <source>
        <dbReference type="EMBL" id="GGI06434.1"/>
    </source>
</evidence>
<dbReference type="GO" id="GO:0006412">
    <property type="term" value="P:translation"/>
    <property type="evidence" value="ECO:0007669"/>
    <property type="project" value="UniProtKB-UniRule"/>
</dbReference>
<feature type="region of interest" description="Disordered" evidence="6">
    <location>
        <begin position="1"/>
        <end position="52"/>
    </location>
</feature>
<gene>
    <name evidence="5" type="primary">rpmB</name>
    <name evidence="7" type="ORF">GCM10011354_19070</name>
</gene>
<dbReference type="Pfam" id="PF00830">
    <property type="entry name" value="Ribosomal_L28"/>
    <property type="match status" value="1"/>
</dbReference>
<name>A0A8J3EXT7_9ACTN</name>
<dbReference type="NCBIfam" id="TIGR00009">
    <property type="entry name" value="L28"/>
    <property type="match status" value="1"/>
</dbReference>
<organism evidence="7 8">
    <name type="scientific">Egicoccus halophilus</name>
    <dbReference type="NCBI Taxonomy" id="1670830"/>
    <lineage>
        <taxon>Bacteria</taxon>
        <taxon>Bacillati</taxon>
        <taxon>Actinomycetota</taxon>
        <taxon>Nitriliruptoria</taxon>
        <taxon>Egicoccales</taxon>
        <taxon>Egicoccaceae</taxon>
        <taxon>Egicoccus</taxon>
    </lineage>
</organism>
<dbReference type="InterPro" id="IPR001383">
    <property type="entry name" value="Ribosomal_bL28_bact-type"/>
</dbReference>
<evidence type="ECO:0000256" key="1">
    <source>
        <dbReference type="ARBA" id="ARBA00008760"/>
    </source>
</evidence>
<dbReference type="GO" id="GO:0005840">
    <property type="term" value="C:ribosome"/>
    <property type="evidence" value="ECO:0007669"/>
    <property type="project" value="UniProtKB-KW"/>
</dbReference>
<dbReference type="InterPro" id="IPR034704">
    <property type="entry name" value="Ribosomal_bL28/bL31-like_sf"/>
</dbReference>
<dbReference type="PANTHER" id="PTHR39080:SF1">
    <property type="entry name" value="LARGE RIBOSOMAL SUBUNIT PROTEIN BL28A"/>
    <property type="match status" value="1"/>
</dbReference>
<reference evidence="7" key="1">
    <citation type="journal article" date="2014" name="Int. J. Syst. Evol. Microbiol.">
        <title>Complete genome sequence of Corynebacterium casei LMG S-19264T (=DSM 44701T), isolated from a smear-ripened cheese.</title>
        <authorList>
            <consortium name="US DOE Joint Genome Institute (JGI-PGF)"/>
            <person name="Walter F."/>
            <person name="Albersmeier A."/>
            <person name="Kalinowski J."/>
            <person name="Ruckert C."/>
        </authorList>
    </citation>
    <scope>NUCLEOTIDE SEQUENCE</scope>
    <source>
        <strain evidence="7">CGMCC 1.14988</strain>
    </source>
</reference>
<keyword evidence="2 5" id="KW-0689">Ribosomal protein</keyword>
<keyword evidence="3 5" id="KW-0687">Ribonucleoprotein</keyword>
<comment type="similarity">
    <text evidence="1 5">Belongs to the bacterial ribosomal protein bL28 family.</text>
</comment>
<evidence type="ECO:0000256" key="5">
    <source>
        <dbReference type="HAMAP-Rule" id="MF_00373"/>
    </source>
</evidence>
<evidence type="ECO:0000256" key="4">
    <source>
        <dbReference type="ARBA" id="ARBA00035174"/>
    </source>
</evidence>
<evidence type="ECO:0000256" key="6">
    <source>
        <dbReference type="SAM" id="MobiDB-lite"/>
    </source>
</evidence>
<evidence type="ECO:0000256" key="2">
    <source>
        <dbReference type="ARBA" id="ARBA00022980"/>
    </source>
</evidence>
<keyword evidence="8" id="KW-1185">Reference proteome</keyword>
<protein>
    <recommendedName>
        <fullName evidence="4 5">Large ribosomal subunit protein bL28</fullName>
    </recommendedName>
</protein>
<dbReference type="InterPro" id="IPR026569">
    <property type="entry name" value="Ribosomal_bL28"/>
</dbReference>
<feature type="compositionally biased region" description="Basic residues" evidence="6">
    <location>
        <begin position="1"/>
        <end position="10"/>
    </location>
</feature>
<dbReference type="HAMAP" id="MF_00373">
    <property type="entry name" value="Ribosomal_bL28"/>
    <property type="match status" value="1"/>
</dbReference>
<reference evidence="7" key="2">
    <citation type="submission" date="2020-09" db="EMBL/GenBank/DDBJ databases">
        <authorList>
            <person name="Sun Q."/>
            <person name="Zhou Y."/>
        </authorList>
    </citation>
    <scope>NUCLEOTIDE SEQUENCE</scope>
    <source>
        <strain evidence="7">CGMCC 1.14988</strain>
    </source>
</reference>
<dbReference type="InterPro" id="IPR050096">
    <property type="entry name" value="Bacterial_rp_bL28"/>
</dbReference>
<dbReference type="GO" id="GO:1990904">
    <property type="term" value="C:ribonucleoprotein complex"/>
    <property type="evidence" value="ECO:0007669"/>
    <property type="project" value="UniProtKB-KW"/>
</dbReference>
<dbReference type="Proteomes" id="UP000650511">
    <property type="component" value="Unassembled WGS sequence"/>
</dbReference>
<dbReference type="AlphaFoldDB" id="A0A8J3EXT7"/>
<comment type="caution">
    <text evidence="7">The sequence shown here is derived from an EMBL/GenBank/DDBJ whole genome shotgun (WGS) entry which is preliminary data.</text>
</comment>
<dbReference type="PANTHER" id="PTHR39080">
    <property type="entry name" value="50S RIBOSOMAL PROTEIN L28"/>
    <property type="match status" value="1"/>
</dbReference>
<dbReference type="InterPro" id="IPR037147">
    <property type="entry name" value="Ribosomal_bL28_sf"/>
</dbReference>
<accession>A0A8J3EXT7</accession>
<dbReference type="GO" id="GO:0003735">
    <property type="term" value="F:structural constituent of ribosome"/>
    <property type="evidence" value="ECO:0007669"/>
    <property type="project" value="InterPro"/>
</dbReference>
<evidence type="ECO:0000256" key="3">
    <source>
        <dbReference type="ARBA" id="ARBA00023274"/>
    </source>
</evidence>
<dbReference type="SUPFAM" id="SSF143800">
    <property type="entry name" value="L28p-like"/>
    <property type="match status" value="1"/>
</dbReference>
<dbReference type="EMBL" id="BMHA01000006">
    <property type="protein sequence ID" value="GGI06434.1"/>
    <property type="molecule type" value="Genomic_DNA"/>
</dbReference>
<proteinExistence type="inferred from homology"/>
<sequence length="126" mass="13581">MQQCPARRRNGAVAGAKDPRPPMVAGAASKDHPVGPRQGRRPRAAPQPGSDALEKDFIMASVCSYCGKKPWVGKQVSHSHRRSSKRWSPNIQRVKAFVNGRTVKVDVCTGCLKAGKVTRPPVKTAG</sequence>
<dbReference type="Gene3D" id="2.30.170.40">
    <property type="entry name" value="Ribosomal protein L28/L24"/>
    <property type="match status" value="1"/>
</dbReference>
<evidence type="ECO:0000313" key="8">
    <source>
        <dbReference type="Proteomes" id="UP000650511"/>
    </source>
</evidence>